<comment type="caution">
    <text evidence="3">The sequence shown here is derived from an EMBL/GenBank/DDBJ whole genome shotgun (WGS) entry which is preliminary data.</text>
</comment>
<accession>A0ABP7GED8</accession>
<feature type="transmembrane region" description="Helical" evidence="1">
    <location>
        <begin position="35"/>
        <end position="58"/>
    </location>
</feature>
<keyword evidence="4" id="KW-1185">Reference proteome</keyword>
<name>A0ABP7GED8_9ACTN</name>
<proteinExistence type="predicted"/>
<evidence type="ECO:0000256" key="1">
    <source>
        <dbReference type="SAM" id="Phobius"/>
    </source>
</evidence>
<evidence type="ECO:0000259" key="2">
    <source>
        <dbReference type="Pfam" id="PF19803"/>
    </source>
</evidence>
<evidence type="ECO:0000313" key="3">
    <source>
        <dbReference type="EMBL" id="GAA3763580.1"/>
    </source>
</evidence>
<evidence type="ECO:0000313" key="4">
    <source>
        <dbReference type="Proteomes" id="UP001500908"/>
    </source>
</evidence>
<keyword evidence="1" id="KW-1133">Transmembrane helix</keyword>
<dbReference type="RefSeq" id="WP_344976434.1">
    <property type="nucleotide sequence ID" value="NZ_BAABDD010000039.1"/>
</dbReference>
<dbReference type="Pfam" id="PF19803">
    <property type="entry name" value="DUF6286"/>
    <property type="match status" value="1"/>
</dbReference>
<keyword evidence="1" id="KW-0812">Transmembrane</keyword>
<protein>
    <recommendedName>
        <fullName evidence="2">DUF6286 domain-containing protein</fullName>
    </recommendedName>
</protein>
<sequence>MTTVEDALGRPDPVTAKRANRVAVHTFRPRRSWPALLVGLVVAGVAGLAAAEVISALIGRPFTGLPFQQAAEYAGEARWSDPAVQLASLVLALIGLVLISLALVPGRGRWLPLRTDDPALVVGLSRPALRRALSVAAREVDGVRSVQVRLGRRRVGVWAYTELRGDEELPDLLRQAVERRLADLAPLRELKVRTRVRYAKA</sequence>
<keyword evidence="1" id="KW-0472">Membrane</keyword>
<feature type="transmembrane region" description="Helical" evidence="1">
    <location>
        <begin position="83"/>
        <end position="104"/>
    </location>
</feature>
<dbReference type="EMBL" id="BAABDD010000039">
    <property type="protein sequence ID" value="GAA3763580.1"/>
    <property type="molecule type" value="Genomic_DNA"/>
</dbReference>
<dbReference type="InterPro" id="IPR046253">
    <property type="entry name" value="DUF6286"/>
</dbReference>
<feature type="domain" description="DUF6286" evidence="2">
    <location>
        <begin position="93"/>
        <end position="197"/>
    </location>
</feature>
<organism evidence="3 4">
    <name type="scientific">Salinactinospora qingdaonensis</name>
    <dbReference type="NCBI Taxonomy" id="702744"/>
    <lineage>
        <taxon>Bacteria</taxon>
        <taxon>Bacillati</taxon>
        <taxon>Actinomycetota</taxon>
        <taxon>Actinomycetes</taxon>
        <taxon>Streptosporangiales</taxon>
        <taxon>Nocardiopsidaceae</taxon>
        <taxon>Salinactinospora</taxon>
    </lineage>
</organism>
<dbReference type="Proteomes" id="UP001500908">
    <property type="component" value="Unassembled WGS sequence"/>
</dbReference>
<gene>
    <name evidence="3" type="ORF">GCM10022402_46200</name>
</gene>
<reference evidence="4" key="1">
    <citation type="journal article" date="2019" name="Int. J. Syst. Evol. Microbiol.">
        <title>The Global Catalogue of Microorganisms (GCM) 10K type strain sequencing project: providing services to taxonomists for standard genome sequencing and annotation.</title>
        <authorList>
            <consortium name="The Broad Institute Genomics Platform"/>
            <consortium name="The Broad Institute Genome Sequencing Center for Infectious Disease"/>
            <person name="Wu L."/>
            <person name="Ma J."/>
        </authorList>
    </citation>
    <scope>NUCLEOTIDE SEQUENCE [LARGE SCALE GENOMIC DNA]</scope>
    <source>
        <strain evidence="4">JCM 17137</strain>
    </source>
</reference>